<comment type="caution">
    <text evidence="7">The sequence shown here is derived from an EMBL/GenBank/DDBJ whole genome shotgun (WGS) entry which is preliminary data.</text>
</comment>
<dbReference type="Pfam" id="PF01926">
    <property type="entry name" value="MMR_HSR1"/>
    <property type="match status" value="1"/>
</dbReference>
<dbReference type="SUPFAM" id="SSF52540">
    <property type="entry name" value="P-loop containing nucleoside triphosphate hydrolases"/>
    <property type="match status" value="1"/>
</dbReference>
<evidence type="ECO:0000259" key="5">
    <source>
        <dbReference type="PROSITE" id="PS51883"/>
    </source>
</evidence>
<reference evidence="7" key="1">
    <citation type="journal article" date="2021" name="Proc. Natl. Acad. Sci. U.S.A.">
        <title>Three genomes in the algal genus Volvox reveal the fate of a haploid sex-determining region after a transition to homothallism.</title>
        <authorList>
            <person name="Yamamoto K."/>
            <person name="Hamaji T."/>
            <person name="Kawai-Toyooka H."/>
            <person name="Matsuzaki R."/>
            <person name="Takahashi F."/>
            <person name="Nishimura Y."/>
            <person name="Kawachi M."/>
            <person name="Noguchi H."/>
            <person name="Minakuchi Y."/>
            <person name="Umen J.G."/>
            <person name="Toyoda A."/>
            <person name="Nozaki H."/>
        </authorList>
    </citation>
    <scope>NUCLEOTIDE SEQUENCE</scope>
    <source>
        <strain evidence="7">NIES-3785</strain>
        <strain evidence="6">NIES-3786</strain>
    </source>
</reference>
<sequence length="855" mass="89656">MDTRQLCGTIHRVTSPWVLPSPLTSVRSIRHCAGLGAHLPLNSHGSNNYDNTNTPRSDHSSMGSRISHITRVAQWSTSRSDPPPAPLGKRLPVKPDSGAVPEPHKVFDEVVILVKSGRGGNGEVVPAGRGRFVSNHKYKPGGNQAKQIWLPASDPGDGADGGDVVLVCDPAVDSLLHLHQGTKGSSASASSSSSSSAKGSGLAAGTFCAPDGANANPNTGSGGPKRNKEIKKARTAALEIPVPPGTVVKRRGTGALLGELLQPGQRLTVVTGGKGGHGVVAPSRQQRQARVTRAEREAKSKGVELVDVEDDGWRTDSRGQPGQQLTLTLLLRVVADVGLVGLPNAGKSSLLKALTRASPTIAPYPFTTLMPNLGVMSAGGGTNKAVLADLPGLIEGAHKGRGLGRNFLRHLRRTRALLHVVDVSGPDPATDYFAVREELRMYNPDYCARPYVVALNKTDLLQQQQQQQLGSAQLISALREAARRQVAEHKAGAYDGPAPMEPLAIVPCSAATGEGLKELAAALQRAIGLSYISEPDIVRPAPDTLAAARSPSQVAAAGSADGSAVSAAVATAAVTADVAVTAVTATSAFTFSSPPRGSPPPPPPGWDDDGGGGDVNTAGRTHPFDDAAAELEEGEIERLTARCQELGLMDERGNFLAYGPSSAGGLETAADLDTFEGSVGRVHDALDEEELSFVDAHPPGGVAPGDGAADDDEWVELSTLDEQTLAAVLDELERGGGGEDEAPFDLRYDFRMAPSGQGKHQQHQQQPERGRGQRREHQGHDDDDDDNDSGVGAEGVVLSERTNAQHQHQHQGAAGEDGVKEMEEGELVRMAPSDDPDARLLSLSLEELLAMEKDW</sequence>
<proteinExistence type="predicted"/>
<dbReference type="CDD" id="cd01898">
    <property type="entry name" value="Obg"/>
    <property type="match status" value="1"/>
</dbReference>
<organism evidence="7 8">
    <name type="scientific">Volvox reticuliferus</name>
    <dbReference type="NCBI Taxonomy" id="1737510"/>
    <lineage>
        <taxon>Eukaryota</taxon>
        <taxon>Viridiplantae</taxon>
        <taxon>Chlorophyta</taxon>
        <taxon>core chlorophytes</taxon>
        <taxon>Chlorophyceae</taxon>
        <taxon>CS clade</taxon>
        <taxon>Chlamydomonadales</taxon>
        <taxon>Volvocaceae</taxon>
        <taxon>Volvox</taxon>
    </lineage>
</organism>
<dbReference type="Proteomes" id="UP000747110">
    <property type="component" value="Unassembled WGS sequence"/>
</dbReference>
<evidence type="ECO:0000256" key="1">
    <source>
        <dbReference type="ARBA" id="ARBA00022741"/>
    </source>
</evidence>
<feature type="region of interest" description="Disordered" evidence="3">
    <location>
        <begin position="589"/>
        <end position="622"/>
    </location>
</feature>
<dbReference type="Gene3D" id="2.70.210.12">
    <property type="entry name" value="GTP1/OBG domain"/>
    <property type="match status" value="1"/>
</dbReference>
<dbReference type="InterPro" id="IPR027417">
    <property type="entry name" value="P-loop_NTPase"/>
</dbReference>
<dbReference type="InterPro" id="IPR006073">
    <property type="entry name" value="GTP-bd"/>
</dbReference>
<gene>
    <name evidence="6" type="ORF">Vretifemale_6265</name>
    <name evidence="7" type="ORF">Vretimale_8724</name>
</gene>
<evidence type="ECO:0000256" key="3">
    <source>
        <dbReference type="SAM" id="MobiDB-lite"/>
    </source>
</evidence>
<dbReference type="Proteomes" id="UP000722791">
    <property type="component" value="Unassembled WGS sequence"/>
</dbReference>
<feature type="region of interest" description="Disordered" evidence="3">
    <location>
        <begin position="752"/>
        <end position="825"/>
    </location>
</feature>
<keyword evidence="2" id="KW-0342">GTP-binding</keyword>
<dbReference type="InterPro" id="IPR036726">
    <property type="entry name" value="GTP1_OBG_dom_sf"/>
</dbReference>
<feature type="region of interest" description="Disordered" evidence="3">
    <location>
        <begin position="40"/>
        <end position="64"/>
    </location>
</feature>
<dbReference type="InterPro" id="IPR045086">
    <property type="entry name" value="OBG_GTPase"/>
</dbReference>
<feature type="compositionally biased region" description="Polar residues" evidence="3">
    <location>
        <begin position="43"/>
        <end position="64"/>
    </location>
</feature>
<keyword evidence="1" id="KW-0547">Nucleotide-binding</keyword>
<dbReference type="InterPro" id="IPR006169">
    <property type="entry name" value="GTP1_OBG_dom"/>
</dbReference>
<evidence type="ECO:0000259" key="4">
    <source>
        <dbReference type="PROSITE" id="PS51710"/>
    </source>
</evidence>
<protein>
    <submittedName>
        <fullName evidence="7">Uncharacterized protein</fullName>
    </submittedName>
</protein>
<feature type="compositionally biased region" description="Low complexity" evidence="3">
    <location>
        <begin position="756"/>
        <end position="765"/>
    </location>
</feature>
<dbReference type="GO" id="GO:0003924">
    <property type="term" value="F:GTPase activity"/>
    <property type="evidence" value="ECO:0007669"/>
    <property type="project" value="InterPro"/>
</dbReference>
<dbReference type="OrthoDB" id="347018at2759"/>
<name>A0A8J4GBF6_9CHLO</name>
<dbReference type="Pfam" id="PF01018">
    <property type="entry name" value="GTP1_OBG"/>
    <property type="match status" value="1"/>
</dbReference>
<dbReference type="PROSITE" id="PS51883">
    <property type="entry name" value="OBG"/>
    <property type="match status" value="1"/>
</dbReference>
<dbReference type="InterPro" id="IPR031167">
    <property type="entry name" value="G_OBG"/>
</dbReference>
<dbReference type="PROSITE" id="PS00905">
    <property type="entry name" value="GTP1_OBG"/>
    <property type="match status" value="1"/>
</dbReference>
<evidence type="ECO:0000313" key="8">
    <source>
        <dbReference type="Proteomes" id="UP000722791"/>
    </source>
</evidence>
<evidence type="ECO:0000313" key="6">
    <source>
        <dbReference type="EMBL" id="GIL76792.1"/>
    </source>
</evidence>
<dbReference type="PANTHER" id="PTHR11702">
    <property type="entry name" value="DEVELOPMENTALLY REGULATED GTP-BINDING PROTEIN-RELATED"/>
    <property type="match status" value="1"/>
</dbReference>
<dbReference type="EMBL" id="BNCP01000009">
    <property type="protein sequence ID" value="GIL76792.1"/>
    <property type="molecule type" value="Genomic_DNA"/>
</dbReference>
<dbReference type="InterPro" id="IPR006074">
    <property type="entry name" value="GTP1-OBG_CS"/>
</dbReference>
<feature type="domain" description="OBG-type G" evidence="4">
    <location>
        <begin position="335"/>
        <end position="528"/>
    </location>
</feature>
<keyword evidence="9" id="KW-1185">Reference proteome</keyword>
<dbReference type="GO" id="GO:0042254">
    <property type="term" value="P:ribosome biogenesis"/>
    <property type="evidence" value="ECO:0007669"/>
    <property type="project" value="UniProtKB-UniRule"/>
</dbReference>
<dbReference type="PANTHER" id="PTHR11702:SF39">
    <property type="entry name" value="GTP-BINDING PROTEIN OBGC2-RELATED"/>
    <property type="match status" value="1"/>
</dbReference>
<feature type="compositionally biased region" description="Pro residues" evidence="3">
    <location>
        <begin position="596"/>
        <end position="605"/>
    </location>
</feature>
<dbReference type="PRINTS" id="PR00326">
    <property type="entry name" value="GTP1OBG"/>
</dbReference>
<dbReference type="SUPFAM" id="SSF82051">
    <property type="entry name" value="Obg GTP-binding protein N-terminal domain"/>
    <property type="match status" value="1"/>
</dbReference>
<feature type="compositionally biased region" description="Low complexity" evidence="3">
    <location>
        <begin position="804"/>
        <end position="814"/>
    </location>
</feature>
<dbReference type="GO" id="GO:0005739">
    <property type="term" value="C:mitochondrion"/>
    <property type="evidence" value="ECO:0007669"/>
    <property type="project" value="TreeGrafter"/>
</dbReference>
<dbReference type="GO" id="GO:0005525">
    <property type="term" value="F:GTP binding"/>
    <property type="evidence" value="ECO:0007669"/>
    <property type="project" value="UniProtKB-KW"/>
</dbReference>
<feature type="domain" description="Obg" evidence="5">
    <location>
        <begin position="104"/>
        <end position="334"/>
    </location>
</feature>
<dbReference type="PROSITE" id="PS51710">
    <property type="entry name" value="G_OBG"/>
    <property type="match status" value="1"/>
</dbReference>
<evidence type="ECO:0000313" key="9">
    <source>
        <dbReference type="Proteomes" id="UP000747110"/>
    </source>
</evidence>
<dbReference type="EMBL" id="BNCQ01000015">
    <property type="protein sequence ID" value="GIM04111.1"/>
    <property type="molecule type" value="Genomic_DNA"/>
</dbReference>
<evidence type="ECO:0000313" key="7">
    <source>
        <dbReference type="EMBL" id="GIM04111.1"/>
    </source>
</evidence>
<accession>A0A8J4GBF6</accession>
<feature type="compositionally biased region" description="Basic and acidic residues" evidence="3">
    <location>
        <begin position="766"/>
        <end position="780"/>
    </location>
</feature>
<dbReference type="AlphaFoldDB" id="A0A8J4GBF6"/>
<feature type="region of interest" description="Disordered" evidence="3">
    <location>
        <begin position="182"/>
        <end position="203"/>
    </location>
</feature>
<dbReference type="Gene3D" id="3.40.50.300">
    <property type="entry name" value="P-loop containing nucleotide triphosphate hydrolases"/>
    <property type="match status" value="1"/>
</dbReference>
<evidence type="ECO:0000256" key="2">
    <source>
        <dbReference type="ARBA" id="ARBA00023134"/>
    </source>
</evidence>